<dbReference type="InterPro" id="IPR029787">
    <property type="entry name" value="Nucleotide_cyclase"/>
</dbReference>
<dbReference type="Proteomes" id="UP000006906">
    <property type="component" value="Chromosome 6"/>
</dbReference>
<feature type="compositionally biased region" description="Polar residues" evidence="8">
    <location>
        <begin position="1573"/>
        <end position="1583"/>
    </location>
</feature>
<feature type="compositionally biased region" description="Low complexity" evidence="8">
    <location>
        <begin position="1910"/>
        <end position="1934"/>
    </location>
</feature>
<sequence>MGSRNVQTSEHELHLSVAAAKQICAVNSDVSLVVVFGVREKAPRKTRRWLPCFTASAQDSGRYEYQLLLVHCQGVSAEPFNAKLLQLIQTDERLTSALDLAATSARAGKPFACNCSADALQGGSVLVRACVFNDDQEHSQPAPAVLLICGGVQSPAHLAPAPVRWGPFLQSGLFGDLPPTPLRTTPDLLRFSSLGLGLGLGLPGAPAQQQHHHPSGVPGSGAHGAPSLLPTSVVDSAACAVTVVSWCSASGRSAIMYQNARSVGLYGSLASPVLRTRGLGELLLRRLLASSGGGCRAGAGGGGGGGGGCRTGTADAATSAAAGAALGTAPSTTTYDRSTAGDASVGGGGGGGRHTGGGPVMVMASTAAGGPVGWGADVWGSGDAEAGAALLQLLLAVSAGQEYECLVQVEPEALGTQLAAAAAGLTGAASPAPAPFLSGAGPNMASAAGALASGSSGSAAAGSGAAAATGATALALALRSRPHGGSRCGASAAVDAAAAALAAAPVSWAGEAAPGADGDGRGEAERYPELDTIDAALLEALLGTPAPAPATGARAGGRNAADAAATGTGMSAADQHDHPHQQPYRRHQQGQGQPISASGRRAFTHDVRRPRNDPLSDESGAFASAAGAEHSEASAILDSSPFIAVPTPAQTPRPHAPTAGEVVTAACAPAAPTAAAHDGGGGGAGAHAALLGNFAAPQTSAADDASTATAAAAAAAAAAEAAAVEQWTVCARGGGGGGGEGFGWRRSRTSLPATPRAHPAVAAQLVGSGVSLHTAQAAIAEAGLLPWRSQYTPSAGVGPLEAHPIAASAAVTTALRPPTTTPNPTQPSQSLPASQSTRGLITMSPYTTGPAGMSPADLSGPFAMPPPPLVSPAASRPLPPLGIASTVSGSGGGGASYHSGLLACLTPLHRGGSRPQTLVMSQLVQAGAAAAAQRRHSIGGAALRRSLSASGRLDAEGAAAMAAAVAAGAQAAGGIGMSGAGMRAGAQVGTTAVALCAGAQRLSFNPPRHQSAMGYSASQGPAATGTAAAVKRAILYGGGTGAAGTAAAAAAAITAARSAAGFSDLWPAAAGPSSDGSLSSAPMSSQPPALLNAVGSFGRSRLGPGPAGSGRSFLGSHPGTFMPAAGRSTSSGGVTPAYAAAAAAAAAASYSVDQAGTVGPALSPLFTITDEAVVEYGSDDVRLDGGSTRAATLDGNLHGTGNAGSHAPSAVSASTRRSVGSFALLSEHRGAGGGSGTAGSCAVLSPPAVGRRARGGGGGGRGRAALLHSSAEEMEGLVLVGGVEGDEGDDDEDADADGTRRANSRNAQRPQQAQQGAAAAAAGSCGRHGSNTGSGALRDGANGSGGSSEPAEATLAGSAGEFEEPVTPRSAYDASAGAMESASVPITPIPHSGLRPRAGPSEAPQQLTAAAAASAWPPGDAAEASGAVQAEDAAGDGCVRPNLLFPWTLPPQPSDTATSANAAVASPAAAVPKPVNTVAAAAAAAALRGNSGEASLGVSPAAPPALALDTLLSEDSLGALGRFATGVLSPRELPSLQHTPAEALEPPQQQPGASPSMPAPAAAAVARMGRATSDGQQVLQQVPSGGVPRTSRTSTAASIMRGRPSLQLSSSYHQHGSPSIALQTRSTLPPCQQPDPQQALDQQQQQQQQLVQLQSTPLHKLGGIAGSAGSGIGRVRGAGLKRNTTRDRVQMLFTNIRHQEQQLLQGAPGHGPAHVLSPLGISAAFSSVVADATVGTADGRSSAAQQPWSPGRGSHAATSMGIIAGEGRVTSFRHSCGGMMGYLQAGGLPQQLAVGAGGVGGGCRSMTRSGAGVEGAVAEAAAAQAALGAAPAAEFSVPGAAELMLAAGGGAGGAMDVSGALPTVHSITSNGSGRKWHTAGTAASLASPEGPVANVASVASVAHAPFAAPPAAGTARPSFSKHAAAPAAAAPAAPRRQRWHRMHAVLCDTGQHERLHRTAPGQQQAPGDEAAQAVEQQAEKAAGAGTVMFVTITQIDVTEQVEAQAQLAKLLEQEHKVLEGIYPRHVIEYYSAGGGKLIGSGAAASGPQGGGANVERMASLATWHEGVTILFADIVGFTAMCHHPTTTPLTVMAFLNQLYSRFDAMIDIYKVYKVETIGDCYMVAGGLVAYDDDGYKSVISGGEDPLHAVRVMEFAKAMMRAARDVRMPHTGEPVQMRIGLHSGPVTSGVVGDRMPRFCLFGDTVNTASRMESTCRPGSIHVSAPTQARLPNEPWRDRGMTEVKGKGQLQTYEWAGDVDAPYDGNQLQRVIGLYL</sequence>
<organism evidence="10 11">
    <name type="scientific">Chlamydomonas reinhardtii</name>
    <name type="common">Chlamydomonas smithii</name>
    <dbReference type="NCBI Taxonomy" id="3055"/>
    <lineage>
        <taxon>Eukaryota</taxon>
        <taxon>Viridiplantae</taxon>
        <taxon>Chlorophyta</taxon>
        <taxon>core chlorophytes</taxon>
        <taxon>Chlorophyceae</taxon>
        <taxon>CS clade</taxon>
        <taxon>Chlamydomonadales</taxon>
        <taxon>Chlamydomonadaceae</taxon>
        <taxon>Chlamydomonas</taxon>
    </lineage>
</organism>
<keyword evidence="5" id="KW-0472">Membrane</keyword>
<dbReference type="SUPFAM" id="SSF55073">
    <property type="entry name" value="Nucleotide cyclase"/>
    <property type="match status" value="1"/>
</dbReference>
<dbReference type="GO" id="GO:0007168">
    <property type="term" value="P:receptor guanylyl cyclase signaling pathway"/>
    <property type="evidence" value="ECO:0000318"/>
    <property type="project" value="GO_Central"/>
</dbReference>
<dbReference type="Gene3D" id="3.30.70.1230">
    <property type="entry name" value="Nucleotide cyclase"/>
    <property type="match status" value="1"/>
</dbReference>
<gene>
    <name evidence="10" type="ORF">CHLRE_06g260750v5</name>
</gene>
<feature type="region of interest" description="Disordered" evidence="8">
    <location>
        <begin position="328"/>
        <end position="360"/>
    </location>
</feature>
<dbReference type="InParanoid" id="A0A2K3DMQ2"/>
<feature type="compositionally biased region" description="Gly residues" evidence="8">
    <location>
        <begin position="344"/>
        <end position="359"/>
    </location>
</feature>
<evidence type="ECO:0000256" key="2">
    <source>
        <dbReference type="ARBA" id="ARBA00022692"/>
    </source>
</evidence>
<feature type="compositionally biased region" description="Low complexity" evidence="8">
    <location>
        <begin position="1628"/>
        <end position="1651"/>
    </location>
</feature>
<evidence type="ECO:0000256" key="1">
    <source>
        <dbReference type="ARBA" id="ARBA00004370"/>
    </source>
</evidence>
<feature type="region of interest" description="Disordered" evidence="8">
    <location>
        <begin position="1282"/>
        <end position="1429"/>
    </location>
</feature>
<dbReference type="PANTHER" id="PTHR11920:SF335">
    <property type="entry name" value="GUANYLATE CYCLASE"/>
    <property type="match status" value="1"/>
</dbReference>
<dbReference type="InterPro" id="IPR050401">
    <property type="entry name" value="Cyclic_nucleotide_synthase"/>
</dbReference>
<dbReference type="GO" id="GO:0001653">
    <property type="term" value="F:peptide receptor activity"/>
    <property type="evidence" value="ECO:0000318"/>
    <property type="project" value="GO_Central"/>
</dbReference>
<dbReference type="FunFam" id="3.30.70.1230:FF:000057">
    <property type="entry name" value="Guanylate cyclase"/>
    <property type="match status" value="1"/>
</dbReference>
<dbReference type="CDD" id="cd07302">
    <property type="entry name" value="CHD"/>
    <property type="match status" value="1"/>
</dbReference>
<feature type="domain" description="Guanylate cyclase" evidence="9">
    <location>
        <begin position="2068"/>
        <end position="2211"/>
    </location>
</feature>
<dbReference type="Pfam" id="PF00211">
    <property type="entry name" value="Guanylate_cyc"/>
    <property type="match status" value="1"/>
</dbReference>
<dbReference type="OrthoDB" id="10614490at2759"/>
<feature type="region of interest" description="Disordered" evidence="8">
    <location>
        <begin position="1910"/>
        <end position="1937"/>
    </location>
</feature>
<dbReference type="PROSITE" id="PS50125">
    <property type="entry name" value="GUANYLATE_CYCLASE_2"/>
    <property type="match status" value="1"/>
</dbReference>
<dbReference type="GeneID" id="5722040"/>
<evidence type="ECO:0000256" key="6">
    <source>
        <dbReference type="ARBA" id="ARBA00023239"/>
    </source>
</evidence>
<feature type="compositionally biased region" description="Low complexity" evidence="8">
    <location>
        <begin position="1967"/>
        <end position="1977"/>
    </location>
</feature>
<dbReference type="PANTHER" id="PTHR11920">
    <property type="entry name" value="GUANYLYL CYCLASE"/>
    <property type="match status" value="1"/>
</dbReference>
<comment type="similarity">
    <text evidence="7">Belongs to the adenylyl cyclase class-4/guanylyl cyclase family.</text>
</comment>
<feature type="region of interest" description="Disordered" evidence="8">
    <location>
        <begin position="1095"/>
        <end position="1115"/>
    </location>
</feature>
<evidence type="ECO:0000256" key="3">
    <source>
        <dbReference type="ARBA" id="ARBA00022741"/>
    </source>
</evidence>
<dbReference type="GO" id="GO:0004383">
    <property type="term" value="F:guanylate cyclase activity"/>
    <property type="evidence" value="ECO:0000318"/>
    <property type="project" value="GO_Central"/>
</dbReference>
<feature type="compositionally biased region" description="Basic and acidic residues" evidence="8">
    <location>
        <begin position="603"/>
        <end position="614"/>
    </location>
</feature>
<evidence type="ECO:0000313" key="10">
    <source>
        <dbReference type="EMBL" id="PNW81798.1"/>
    </source>
</evidence>
<evidence type="ECO:0000256" key="4">
    <source>
        <dbReference type="ARBA" id="ARBA00022989"/>
    </source>
</evidence>
<keyword evidence="6 7" id="KW-0456">Lyase</keyword>
<keyword evidence="4" id="KW-1133">Transmembrane helix</keyword>
<dbReference type="InterPro" id="IPR018297">
    <property type="entry name" value="A/G_cyclase_CS"/>
</dbReference>
<dbReference type="Gramene" id="PNW81798">
    <property type="protein sequence ID" value="PNW81798"/>
    <property type="gene ID" value="CHLRE_06g260750v5"/>
</dbReference>
<accession>A0A2K3DMQ2</accession>
<dbReference type="GO" id="GO:0006182">
    <property type="term" value="P:cGMP biosynthetic process"/>
    <property type="evidence" value="ECO:0000318"/>
    <property type="project" value="GO_Central"/>
</dbReference>
<dbReference type="SMART" id="SM00044">
    <property type="entry name" value="CYCc"/>
    <property type="match status" value="1"/>
</dbReference>
<protein>
    <recommendedName>
        <fullName evidence="9">Guanylate cyclase domain-containing protein</fullName>
    </recommendedName>
</protein>
<evidence type="ECO:0000256" key="8">
    <source>
        <dbReference type="SAM" id="MobiDB-lite"/>
    </source>
</evidence>
<dbReference type="GO" id="GO:0005886">
    <property type="term" value="C:plasma membrane"/>
    <property type="evidence" value="ECO:0000318"/>
    <property type="project" value="GO_Central"/>
</dbReference>
<dbReference type="RefSeq" id="XP_042923496.1">
    <property type="nucleotide sequence ID" value="XM_043062790.1"/>
</dbReference>
<dbReference type="InterPro" id="IPR001054">
    <property type="entry name" value="A/G_cyclase"/>
</dbReference>
<reference evidence="10 11" key="1">
    <citation type="journal article" date="2007" name="Science">
        <title>The Chlamydomonas genome reveals the evolution of key animal and plant functions.</title>
        <authorList>
            <person name="Merchant S.S."/>
            <person name="Prochnik S.E."/>
            <person name="Vallon O."/>
            <person name="Harris E.H."/>
            <person name="Karpowicz S.J."/>
            <person name="Witman G.B."/>
            <person name="Terry A."/>
            <person name="Salamov A."/>
            <person name="Fritz-Laylin L.K."/>
            <person name="Marechal-Drouard L."/>
            <person name="Marshall W.F."/>
            <person name="Qu L.H."/>
            <person name="Nelson D.R."/>
            <person name="Sanderfoot A.A."/>
            <person name="Spalding M.H."/>
            <person name="Kapitonov V.V."/>
            <person name="Ren Q."/>
            <person name="Ferris P."/>
            <person name="Lindquist E."/>
            <person name="Shapiro H."/>
            <person name="Lucas S.M."/>
            <person name="Grimwood J."/>
            <person name="Schmutz J."/>
            <person name="Cardol P."/>
            <person name="Cerutti H."/>
            <person name="Chanfreau G."/>
            <person name="Chen C.L."/>
            <person name="Cognat V."/>
            <person name="Croft M.T."/>
            <person name="Dent R."/>
            <person name="Dutcher S."/>
            <person name="Fernandez E."/>
            <person name="Fukuzawa H."/>
            <person name="Gonzalez-Ballester D."/>
            <person name="Gonzalez-Halphen D."/>
            <person name="Hallmann A."/>
            <person name="Hanikenne M."/>
            <person name="Hippler M."/>
            <person name="Inwood W."/>
            <person name="Jabbari K."/>
            <person name="Kalanon M."/>
            <person name="Kuras R."/>
            <person name="Lefebvre P.A."/>
            <person name="Lemaire S.D."/>
            <person name="Lobanov A.V."/>
            <person name="Lohr M."/>
            <person name="Manuell A."/>
            <person name="Meier I."/>
            <person name="Mets L."/>
            <person name="Mittag M."/>
            <person name="Mittelmeier T."/>
            <person name="Moroney J.V."/>
            <person name="Moseley J."/>
            <person name="Napoli C."/>
            <person name="Nedelcu A.M."/>
            <person name="Niyogi K."/>
            <person name="Novoselov S.V."/>
            <person name="Paulsen I.T."/>
            <person name="Pazour G."/>
            <person name="Purton S."/>
            <person name="Ral J.P."/>
            <person name="Riano-Pachon D.M."/>
            <person name="Riekhof W."/>
            <person name="Rymarquis L."/>
            <person name="Schroda M."/>
            <person name="Stern D."/>
            <person name="Umen J."/>
            <person name="Willows R."/>
            <person name="Wilson N."/>
            <person name="Zimmer S.L."/>
            <person name="Allmer J."/>
            <person name="Balk J."/>
            <person name="Bisova K."/>
            <person name="Chen C.J."/>
            <person name="Elias M."/>
            <person name="Gendler K."/>
            <person name="Hauser C."/>
            <person name="Lamb M.R."/>
            <person name="Ledford H."/>
            <person name="Long J.C."/>
            <person name="Minagawa J."/>
            <person name="Page M.D."/>
            <person name="Pan J."/>
            <person name="Pootakham W."/>
            <person name="Roje S."/>
            <person name="Rose A."/>
            <person name="Stahlberg E."/>
            <person name="Terauchi A.M."/>
            <person name="Yang P."/>
            <person name="Ball S."/>
            <person name="Bowler C."/>
            <person name="Dieckmann C.L."/>
            <person name="Gladyshev V.N."/>
            <person name="Green P."/>
            <person name="Jorgensen R."/>
            <person name="Mayfield S."/>
            <person name="Mueller-Roeber B."/>
            <person name="Rajamani S."/>
            <person name="Sayre R.T."/>
            <person name="Brokstein P."/>
            <person name="Dubchak I."/>
            <person name="Goodstein D."/>
            <person name="Hornick L."/>
            <person name="Huang Y.W."/>
            <person name="Jhaveri J."/>
            <person name="Luo Y."/>
            <person name="Martinez D."/>
            <person name="Ngau W.C."/>
            <person name="Otillar B."/>
            <person name="Poliakov A."/>
            <person name="Porter A."/>
            <person name="Szajkowski L."/>
            <person name="Werner G."/>
            <person name="Zhou K."/>
            <person name="Grigoriev I.V."/>
            <person name="Rokhsar D.S."/>
            <person name="Grossman A.R."/>
        </authorList>
    </citation>
    <scope>NUCLEOTIDE SEQUENCE [LARGE SCALE GENOMIC DNA]</scope>
    <source>
        <strain evidence="11">CC-503</strain>
    </source>
</reference>
<dbReference type="KEGG" id="cre:CHLRE_06g260750v5"/>
<feature type="compositionally biased region" description="Acidic residues" evidence="8">
    <location>
        <begin position="1284"/>
        <end position="1296"/>
    </location>
</feature>
<comment type="subcellular location">
    <subcellularLocation>
        <location evidence="1">Membrane</location>
    </subcellularLocation>
</comment>
<dbReference type="EMBL" id="CM008967">
    <property type="protein sequence ID" value="PNW81798.1"/>
    <property type="molecule type" value="Genomic_DNA"/>
</dbReference>
<feature type="compositionally biased region" description="Polar residues" evidence="8">
    <location>
        <begin position="1606"/>
        <end position="1627"/>
    </location>
</feature>
<feature type="region of interest" description="Disordered" evidence="8">
    <location>
        <begin position="1229"/>
        <end position="1264"/>
    </location>
</feature>
<evidence type="ECO:0000256" key="7">
    <source>
        <dbReference type="RuleBase" id="RU000405"/>
    </source>
</evidence>
<feature type="region of interest" description="Disordered" evidence="8">
    <location>
        <begin position="548"/>
        <end position="627"/>
    </location>
</feature>
<evidence type="ECO:0000259" key="9">
    <source>
        <dbReference type="PROSITE" id="PS50125"/>
    </source>
</evidence>
<dbReference type="GO" id="GO:0035556">
    <property type="term" value="P:intracellular signal transduction"/>
    <property type="evidence" value="ECO:0007669"/>
    <property type="project" value="InterPro"/>
</dbReference>
<feature type="region of interest" description="Disordered" evidence="8">
    <location>
        <begin position="1542"/>
        <end position="1651"/>
    </location>
</feature>
<feature type="region of interest" description="Disordered" evidence="8">
    <location>
        <begin position="1956"/>
        <end position="1977"/>
    </location>
</feature>
<feature type="compositionally biased region" description="Low complexity" evidence="8">
    <location>
        <begin position="1403"/>
        <end position="1424"/>
    </location>
</feature>
<feature type="compositionally biased region" description="Low complexity" evidence="8">
    <location>
        <begin position="1304"/>
        <end position="1324"/>
    </location>
</feature>
<feature type="compositionally biased region" description="Low complexity" evidence="8">
    <location>
        <begin position="1546"/>
        <end position="1571"/>
    </location>
</feature>
<dbReference type="PaxDb" id="3055-EDP08302"/>
<evidence type="ECO:0000313" key="11">
    <source>
        <dbReference type="Proteomes" id="UP000006906"/>
    </source>
</evidence>
<name>A0A2K3DMQ2_CHLRE</name>
<proteinExistence type="inferred from homology"/>
<dbReference type="PROSITE" id="PS00452">
    <property type="entry name" value="GUANYLATE_CYCLASE_1"/>
    <property type="match status" value="1"/>
</dbReference>
<feature type="region of interest" description="Disordered" evidence="8">
    <location>
        <begin position="204"/>
        <end position="224"/>
    </location>
</feature>
<keyword evidence="2" id="KW-0812">Transmembrane</keyword>
<feature type="compositionally biased region" description="Low complexity" evidence="8">
    <location>
        <begin position="548"/>
        <end position="573"/>
    </location>
</feature>
<dbReference type="GO" id="GO:0000166">
    <property type="term" value="F:nucleotide binding"/>
    <property type="evidence" value="ECO:0007669"/>
    <property type="project" value="UniProtKB-KW"/>
</dbReference>
<keyword evidence="11" id="KW-1185">Reference proteome</keyword>
<feature type="region of interest" description="Disordered" evidence="8">
    <location>
        <begin position="815"/>
        <end position="865"/>
    </location>
</feature>
<keyword evidence="3" id="KW-0547">Nucleotide-binding</keyword>
<feature type="compositionally biased region" description="Low complexity" evidence="8">
    <location>
        <begin position="617"/>
        <end position="627"/>
    </location>
</feature>
<feature type="compositionally biased region" description="Polar residues" evidence="8">
    <location>
        <begin position="833"/>
        <end position="847"/>
    </location>
</feature>
<evidence type="ECO:0000256" key="5">
    <source>
        <dbReference type="ARBA" id="ARBA00023136"/>
    </source>
</evidence>